<name>A0A2R6AUR7_9ARCH</name>
<gene>
    <name evidence="2" type="ORF">B9Q03_07630</name>
</gene>
<dbReference type="EMBL" id="NEXE01000074">
    <property type="protein sequence ID" value="PSN90115.1"/>
    <property type="molecule type" value="Genomic_DNA"/>
</dbReference>
<comment type="caution">
    <text evidence="2">The sequence shown here is derived from an EMBL/GenBank/DDBJ whole genome shotgun (WGS) entry which is preliminary data.</text>
</comment>
<dbReference type="Proteomes" id="UP000240322">
    <property type="component" value="Unassembled WGS sequence"/>
</dbReference>
<dbReference type="PANTHER" id="PTHR37523">
    <property type="entry name" value="METALLOPHOSPHOESTERASE"/>
    <property type="match status" value="1"/>
</dbReference>
<dbReference type="SUPFAM" id="SSF56300">
    <property type="entry name" value="Metallo-dependent phosphatases"/>
    <property type="match status" value="1"/>
</dbReference>
<dbReference type="Gene3D" id="3.60.21.10">
    <property type="match status" value="1"/>
</dbReference>
<dbReference type="GO" id="GO:0016787">
    <property type="term" value="F:hydrolase activity"/>
    <property type="evidence" value="ECO:0007669"/>
    <property type="project" value="InterPro"/>
</dbReference>
<dbReference type="AlphaFoldDB" id="A0A2R6AUR7"/>
<proteinExistence type="predicted"/>
<evidence type="ECO:0000313" key="3">
    <source>
        <dbReference type="Proteomes" id="UP000240322"/>
    </source>
</evidence>
<dbReference type="PANTHER" id="PTHR37523:SF1">
    <property type="entry name" value="CALCINEURIN-LIKE PHOSPHOESTERASE DOMAIN-CONTAINING PROTEIN"/>
    <property type="match status" value="1"/>
</dbReference>
<sequence>MGKTRFLIVSDLHGSDIVLNKTVNAAKFYGIRNIIIAGDLTGKLLVPIIKLQGEKYSLNLFGENRVVDGSKLEEVKKQIRGSGYYYKVLSEDEYVSMEGDKEKIKAAFLDEMKKGLDEFFTKAHERLKPIGAKLYLIPGNDDYEEVADYIQHYRTETVVPFEQSIVEFEGEYELAGYGYSNPTPWHTPREKSEDQIYADVKKIMEKSDPKRTILVAHVPPIDTKIDKAPKLTPDLKPELVGGEYQMVSVGSTAMRRIIEEYNPLLGLHGHIHESGGIDYVKNSFGRTPVFNPGSDYSAGILRGLILELDGGRVKNYLFTRG</sequence>
<dbReference type="InterPro" id="IPR004843">
    <property type="entry name" value="Calcineurin-like_PHP"/>
</dbReference>
<feature type="domain" description="Calcineurin-like phosphoesterase" evidence="1">
    <location>
        <begin position="118"/>
        <end position="273"/>
    </location>
</feature>
<dbReference type="Pfam" id="PF00149">
    <property type="entry name" value="Metallophos"/>
    <property type="match status" value="1"/>
</dbReference>
<reference evidence="2 3" key="1">
    <citation type="submission" date="2017-04" db="EMBL/GenBank/DDBJ databases">
        <title>Novel microbial lineages endemic to geothermal iron-oxide mats fill important gaps in the evolutionary history of Archaea.</title>
        <authorList>
            <person name="Jay Z.J."/>
            <person name="Beam J.P."/>
            <person name="Dlakic M."/>
            <person name="Rusch D.B."/>
            <person name="Kozubal M.A."/>
            <person name="Inskeep W.P."/>
        </authorList>
    </citation>
    <scope>NUCLEOTIDE SEQUENCE [LARGE SCALE GENOMIC DNA]</scope>
    <source>
        <strain evidence="2">OSP_D</strain>
    </source>
</reference>
<organism evidence="2 3">
    <name type="scientific">Candidatus Marsarchaeota G2 archaeon OSP_D</name>
    <dbReference type="NCBI Taxonomy" id="1978157"/>
    <lineage>
        <taxon>Archaea</taxon>
        <taxon>Candidatus Marsarchaeota</taxon>
        <taxon>Candidatus Marsarchaeota group 2</taxon>
    </lineage>
</organism>
<evidence type="ECO:0000313" key="2">
    <source>
        <dbReference type="EMBL" id="PSN90115.1"/>
    </source>
</evidence>
<evidence type="ECO:0000259" key="1">
    <source>
        <dbReference type="Pfam" id="PF00149"/>
    </source>
</evidence>
<dbReference type="InterPro" id="IPR029052">
    <property type="entry name" value="Metallo-depent_PP-like"/>
</dbReference>
<accession>A0A2R6AUR7</accession>
<protein>
    <recommendedName>
        <fullName evidence="1">Calcineurin-like phosphoesterase domain-containing protein</fullName>
    </recommendedName>
</protein>